<dbReference type="PANTHER" id="PTHR21261">
    <property type="entry name" value="BEAT PROTEIN"/>
    <property type="match status" value="1"/>
</dbReference>
<name>A0AAG5DAZ9_ANOAO</name>
<evidence type="ECO:0000256" key="1">
    <source>
        <dbReference type="SAM" id="Phobius"/>
    </source>
</evidence>
<protein>
    <recommendedName>
        <fullName evidence="3">Ig-like domain-containing protein</fullName>
    </recommendedName>
</protein>
<dbReference type="InterPro" id="IPR036179">
    <property type="entry name" value="Ig-like_dom_sf"/>
</dbReference>
<evidence type="ECO:0000313" key="5">
    <source>
        <dbReference type="Proteomes" id="UP000075880"/>
    </source>
</evidence>
<feature type="chain" id="PRO_5042574076" description="Ig-like domain-containing protein" evidence="2">
    <location>
        <begin position="26"/>
        <end position="328"/>
    </location>
</feature>
<dbReference type="Gene3D" id="2.60.40.10">
    <property type="entry name" value="Immunoglobulins"/>
    <property type="match status" value="2"/>
</dbReference>
<keyword evidence="2" id="KW-0732">Signal</keyword>
<evidence type="ECO:0000256" key="2">
    <source>
        <dbReference type="SAM" id="SignalP"/>
    </source>
</evidence>
<feature type="transmembrane region" description="Helical" evidence="1">
    <location>
        <begin position="301"/>
        <end position="323"/>
    </location>
</feature>
<dbReference type="PANTHER" id="PTHR21261:SF8">
    <property type="entry name" value="BEATEN PATH IA, ISOFORM B-RELATED"/>
    <property type="match status" value="1"/>
</dbReference>
<dbReference type="SUPFAM" id="SSF48726">
    <property type="entry name" value="Immunoglobulin"/>
    <property type="match status" value="1"/>
</dbReference>
<dbReference type="FunFam" id="2.60.40.10:FF:000437">
    <property type="entry name" value="Beat-IIIc, isoform A"/>
    <property type="match status" value="1"/>
</dbReference>
<dbReference type="GO" id="GO:0008045">
    <property type="term" value="P:motor neuron axon guidance"/>
    <property type="evidence" value="ECO:0007669"/>
    <property type="project" value="TreeGrafter"/>
</dbReference>
<dbReference type="EnsemblMetazoa" id="ENSAATROPT009309">
    <property type="protein sequence ID" value="ENSAATROPP008421"/>
    <property type="gene ID" value="ENSAATROPG007584"/>
</dbReference>
<evidence type="ECO:0000259" key="3">
    <source>
        <dbReference type="PROSITE" id="PS50835"/>
    </source>
</evidence>
<keyword evidence="1" id="KW-1133">Transmembrane helix</keyword>
<dbReference type="InterPro" id="IPR013783">
    <property type="entry name" value="Ig-like_fold"/>
</dbReference>
<accession>A0AAG5DAZ9</accession>
<evidence type="ECO:0000313" key="4">
    <source>
        <dbReference type="EnsemblMetazoa" id="ENSAATROPP008421"/>
    </source>
</evidence>
<keyword evidence="5" id="KW-1185">Reference proteome</keyword>
<dbReference type="AlphaFoldDB" id="A0AAG5DAZ9"/>
<dbReference type="InterPro" id="IPR007110">
    <property type="entry name" value="Ig-like_dom"/>
</dbReference>
<feature type="domain" description="Ig-like" evidence="3">
    <location>
        <begin position="12"/>
        <end position="128"/>
    </location>
</feature>
<organism evidence="4 5">
    <name type="scientific">Anopheles atroparvus</name>
    <name type="common">European mosquito</name>
    <dbReference type="NCBI Taxonomy" id="41427"/>
    <lineage>
        <taxon>Eukaryota</taxon>
        <taxon>Metazoa</taxon>
        <taxon>Ecdysozoa</taxon>
        <taxon>Arthropoda</taxon>
        <taxon>Hexapoda</taxon>
        <taxon>Insecta</taxon>
        <taxon>Pterygota</taxon>
        <taxon>Neoptera</taxon>
        <taxon>Endopterygota</taxon>
        <taxon>Diptera</taxon>
        <taxon>Nematocera</taxon>
        <taxon>Culicoidea</taxon>
        <taxon>Culicidae</taxon>
        <taxon>Anophelinae</taxon>
        <taxon>Anopheles</taxon>
    </lineage>
</organism>
<dbReference type="PROSITE" id="PS50835">
    <property type="entry name" value="IG_LIKE"/>
    <property type="match status" value="1"/>
</dbReference>
<feature type="signal peptide" evidence="2">
    <location>
        <begin position="1"/>
        <end position="25"/>
    </location>
</feature>
<dbReference type="Proteomes" id="UP000075880">
    <property type="component" value="Unassembled WGS sequence"/>
</dbReference>
<reference evidence="4" key="1">
    <citation type="submission" date="2024-04" db="UniProtKB">
        <authorList>
            <consortium name="EnsemblMetazoa"/>
        </authorList>
    </citation>
    <scope>IDENTIFICATION</scope>
    <source>
        <strain evidence="4">EBRO</strain>
    </source>
</reference>
<proteinExistence type="predicted"/>
<keyword evidence="1" id="KW-0812">Transmembrane</keyword>
<keyword evidence="1" id="KW-0472">Membrane</keyword>
<sequence>MWLPVVMDLRLPILCLLIVAEMSLCLRNVRVTVPTAVRKGESAHLFCYYELEDKERLYSIKWYKGKREFYRYTPQENPSMKVFNSVDVERSLSNQSHVVIKALETNVSGKYSCEVSADAPSFHTMIVSGDMEVIEPPPEKPSITGLQSRYRPGDILRGNCTSINSKPPANLTWTINDVPIIQQYIKQYRPIKDTHTGLDTSILGINILVAHAHFIKGKLKIKCQATIQQIYAESSEWYVEEDRPRILATGSSSGHNLNQLYQNSVYDGEIPDQTDMYLQMNGYKADKTSPSSSSAAKQVGAYVKLGWIAFYICTICSVLLYSLRVGIS</sequence>